<dbReference type="EMBL" id="PQFF01000074">
    <property type="protein sequence ID" value="RHZ84688.1"/>
    <property type="molecule type" value="Genomic_DNA"/>
</dbReference>
<name>A0A397JD21_9GLOM</name>
<evidence type="ECO:0000313" key="1">
    <source>
        <dbReference type="EMBL" id="RHZ84688.1"/>
    </source>
</evidence>
<accession>A0A397JD21</accession>
<sequence length="141" mass="16957">MFESKKIIFSLGFVEESNYSNYYYVKKYYQSKISMDFFYNEESIELEKDNIDYLQPMMKQLTKNYNVELRDGFYITNIVTGECPLCLDYIWNSSFCDICKHCYVARIFSMVQMNNSNIVQETKEKFVGYFKNKERIVPPDQ</sequence>
<protein>
    <submittedName>
        <fullName evidence="1">Uncharacterized protein</fullName>
    </submittedName>
</protein>
<proteinExistence type="predicted"/>
<gene>
    <name evidence="1" type="ORF">Glove_78g180</name>
</gene>
<dbReference type="AlphaFoldDB" id="A0A397JD21"/>
<evidence type="ECO:0000313" key="2">
    <source>
        <dbReference type="Proteomes" id="UP000266861"/>
    </source>
</evidence>
<comment type="caution">
    <text evidence="1">The sequence shown here is derived from an EMBL/GenBank/DDBJ whole genome shotgun (WGS) entry which is preliminary data.</text>
</comment>
<dbReference type="Proteomes" id="UP000266861">
    <property type="component" value="Unassembled WGS sequence"/>
</dbReference>
<keyword evidence="2" id="KW-1185">Reference proteome</keyword>
<reference evidence="1 2" key="1">
    <citation type="submission" date="2018-08" db="EMBL/GenBank/DDBJ databases">
        <title>Genome and evolution of the arbuscular mycorrhizal fungus Diversispora epigaea (formerly Glomus versiforme) and its bacterial endosymbionts.</title>
        <authorList>
            <person name="Sun X."/>
            <person name="Fei Z."/>
            <person name="Harrison M."/>
        </authorList>
    </citation>
    <scope>NUCLEOTIDE SEQUENCE [LARGE SCALE GENOMIC DNA]</scope>
    <source>
        <strain evidence="1 2">IT104</strain>
    </source>
</reference>
<organism evidence="1 2">
    <name type="scientific">Diversispora epigaea</name>
    <dbReference type="NCBI Taxonomy" id="1348612"/>
    <lineage>
        <taxon>Eukaryota</taxon>
        <taxon>Fungi</taxon>
        <taxon>Fungi incertae sedis</taxon>
        <taxon>Mucoromycota</taxon>
        <taxon>Glomeromycotina</taxon>
        <taxon>Glomeromycetes</taxon>
        <taxon>Diversisporales</taxon>
        <taxon>Diversisporaceae</taxon>
        <taxon>Diversispora</taxon>
    </lineage>
</organism>
<dbReference type="OrthoDB" id="2404417at2759"/>